<dbReference type="SMART" id="SM00894">
    <property type="entry name" value="Excalibur"/>
    <property type="match status" value="1"/>
</dbReference>
<organism evidence="3 4">
    <name type="scientific">Streptomyces ortus</name>
    <dbReference type="NCBI Taxonomy" id="2867268"/>
    <lineage>
        <taxon>Bacteria</taxon>
        <taxon>Bacillati</taxon>
        <taxon>Actinomycetota</taxon>
        <taxon>Actinomycetes</taxon>
        <taxon>Kitasatosporales</taxon>
        <taxon>Streptomycetaceae</taxon>
        <taxon>Streptomyces</taxon>
    </lineage>
</organism>
<evidence type="ECO:0000313" key="3">
    <source>
        <dbReference type="EMBL" id="MCX4231746.1"/>
    </source>
</evidence>
<feature type="compositionally biased region" description="Basic and acidic residues" evidence="1">
    <location>
        <begin position="102"/>
        <end position="120"/>
    </location>
</feature>
<dbReference type="EMBL" id="JAIFZO010000002">
    <property type="protein sequence ID" value="MCX4231746.1"/>
    <property type="molecule type" value="Genomic_DNA"/>
</dbReference>
<evidence type="ECO:0000256" key="1">
    <source>
        <dbReference type="SAM" id="MobiDB-lite"/>
    </source>
</evidence>
<dbReference type="Pfam" id="PF05901">
    <property type="entry name" value="Excalibur"/>
    <property type="match status" value="1"/>
</dbReference>
<feature type="compositionally biased region" description="Low complexity" evidence="1">
    <location>
        <begin position="49"/>
        <end position="69"/>
    </location>
</feature>
<reference evidence="3" key="1">
    <citation type="journal article" date="2022" name="bioRxiv">
        <title>Discovery and biosynthetic assessment of Streptomyces ortus sp nov. isolated from a deep-sea sponge.</title>
        <authorList>
            <person name="Williams S.E."/>
        </authorList>
    </citation>
    <scope>NUCLEOTIDE SEQUENCE</scope>
    <source>
        <strain evidence="3">A15ISP2-DRY2</strain>
    </source>
</reference>
<dbReference type="RefSeq" id="WP_267031225.1">
    <property type="nucleotide sequence ID" value="NZ_JAIFZO010000002.1"/>
</dbReference>
<dbReference type="PROSITE" id="PS51257">
    <property type="entry name" value="PROKAR_LIPOPROTEIN"/>
    <property type="match status" value="1"/>
</dbReference>
<gene>
    <name evidence="3" type="ORF">K3769_02960</name>
</gene>
<accession>A0ABT3UW09</accession>
<comment type="caution">
    <text evidence="3">The sequence shown here is derived from an EMBL/GenBank/DDBJ whole genome shotgun (WGS) entry which is preliminary data.</text>
</comment>
<proteinExistence type="predicted"/>
<dbReference type="Proteomes" id="UP001165590">
    <property type="component" value="Unassembled WGS sequence"/>
</dbReference>
<protein>
    <submittedName>
        <fullName evidence="3">Excalibur calcium-binding domain-containing protein</fullName>
    </submittedName>
</protein>
<name>A0ABT3UW09_9ACTN</name>
<feature type="region of interest" description="Disordered" evidence="1">
    <location>
        <begin position="35"/>
        <end position="172"/>
    </location>
</feature>
<evidence type="ECO:0000259" key="2">
    <source>
        <dbReference type="SMART" id="SM00894"/>
    </source>
</evidence>
<dbReference type="InterPro" id="IPR008613">
    <property type="entry name" value="Excalibur_Ca-bd_domain"/>
</dbReference>
<evidence type="ECO:0000313" key="4">
    <source>
        <dbReference type="Proteomes" id="UP001165590"/>
    </source>
</evidence>
<keyword evidence="4" id="KW-1185">Reference proteome</keyword>
<feature type="domain" description="Excalibur calcium-binding" evidence="2">
    <location>
        <begin position="131"/>
        <end position="167"/>
    </location>
</feature>
<sequence length="172" mass="17599">MGLPGRIFTAVLGAVVGLFVLFVALGGILAACGAGDEEPRAPATSSPVTTSEPAEPDPTSTPAATPTDPVSAAETPPEPVTASPTFTSAPRPAEPDTTAPEPSREPRREETTTEPTREETTAEPPPDANVYYENCDAARDAGAAPVYRGDPGYGPHLDRDGDGVACEPYAGP</sequence>